<feature type="region of interest" description="Disordered" evidence="3">
    <location>
        <begin position="650"/>
        <end position="680"/>
    </location>
</feature>
<dbReference type="AlphaFoldDB" id="A0A8H5B6F7"/>
<accession>A0A8H5B6F7</accession>
<dbReference type="InterPro" id="IPR038096">
    <property type="entry name" value="TEA/ATTS_sf"/>
</dbReference>
<proteinExistence type="inferred from homology"/>
<dbReference type="PROSITE" id="PS51088">
    <property type="entry name" value="TEA_2"/>
    <property type="match status" value="1"/>
</dbReference>
<feature type="DNA-binding region" description="TEA" evidence="2">
    <location>
        <begin position="768"/>
        <end position="841"/>
    </location>
</feature>
<dbReference type="InterPro" id="IPR000818">
    <property type="entry name" value="TEA/ATTS_dom"/>
</dbReference>
<reference evidence="5 6" key="1">
    <citation type="journal article" date="2020" name="ISME J.">
        <title>Uncovering the hidden diversity of litter-decomposition mechanisms in mushroom-forming fungi.</title>
        <authorList>
            <person name="Floudas D."/>
            <person name="Bentzer J."/>
            <person name="Ahren D."/>
            <person name="Johansson T."/>
            <person name="Persson P."/>
            <person name="Tunlid A."/>
        </authorList>
    </citation>
    <scope>NUCLEOTIDE SEQUENCE [LARGE SCALE GENOMIC DNA]</scope>
    <source>
        <strain evidence="5 6">CBS 175.51</strain>
    </source>
</reference>
<sequence length="1041" mass="115167">MTEQAANFKSLECSGLQEGFIGEASSNNGDQEDTMAQNAIRFMPAGGDGPRRSKRAKKTVTRKVSTSGGRTATRAKVARGPARYKPYLQKPKIEAIQTPRVSFRPSPITPPRVSSHGLPSPTTVDVQFQRLMSRLLPVHPGDSPDITVISTEEQDASGRLSVEQMTIPEIYLCSLLGSGRGLPCWQPKPQSTLRTGKERGVVPGDVGIYSVEEGFQKLFNLWEDGAAIQERARLLDETYELPGRAVTIDIDEVSEGDIIASPGISSHMVDRADGLGPAQVKFRCESRQGAVVIPTSAAESEELTSHNVLRNTLIQSAGLLYMHAKSLCEMDNGESLYIVTGAIKCESWALAAFREPLLHYPLRLDNKPAPGRRCGRVAPSSWARQRQWSYEARVGISETAHVMDQSLYLRGYKMAFSQEFRVQMDKRRVSGPPKECGGSDGESDFLKNSTLGTIEMDSLDSANGLKRGEVDEDVILDGVDFRLLCNKSRQSFHPSDSMTTQLLQKTGARVALVHDDNWRFALKGAFLLGDENDKYSCPKPQEIAVEKGGSGTTVYLLTFPELTHDATTGVAYLPQNLKSVQSTMAPGSGNEKKQEQAGRILGDAHPNANDPETDVLDPHSINSRKSPITRRKSYLPVSPLPFKRCSSLSPFSTSADSTGDDNDEAIEDNTAESEKTKREPFSVCLEEEIDAEVHQVEGNTGDSDDMLIDDLDEFDPGASPCSSPARFPGLQSPFEDGFEYPNFLDSSSPLTRNVFQSVRGEHQDRRIVEGGEALWPPELETALIEGLKSYIPDESGETRLLRQFSRNRFISDWIYVTTGRLRTGEQVGMRLQQLKNSRGEIKCLKRLTPSQLHADLQRRYCNSALTESPPSSVLYIELLSTSDISVPKEEAEEEDESRWETRGIKVVRLSTQARHISSIDPTITFTSPNPISEASVLSIFTVYYDDVLVHSEDSFLVFCGLLAPDTGPRLYSTRLLPQYWSKLCGMPDVSRYTIVHRVVEETSPAEGAFEDVFKVLFSTMYRFRYATRAVSPSPVADVRPS</sequence>
<dbReference type="EMBL" id="JAACJK010000219">
    <property type="protein sequence ID" value="KAF5317394.1"/>
    <property type="molecule type" value="Genomic_DNA"/>
</dbReference>
<evidence type="ECO:0000256" key="3">
    <source>
        <dbReference type="SAM" id="MobiDB-lite"/>
    </source>
</evidence>
<comment type="similarity">
    <text evidence="1">Belongs to the TEC1 family.</text>
</comment>
<comment type="caution">
    <text evidence="5">The sequence shown here is derived from an EMBL/GenBank/DDBJ whole genome shotgun (WGS) entry which is preliminary data.</text>
</comment>
<evidence type="ECO:0000256" key="2">
    <source>
        <dbReference type="PROSITE-ProRule" id="PRU00505"/>
    </source>
</evidence>
<feature type="compositionally biased region" description="Basic residues" evidence="3">
    <location>
        <begin position="52"/>
        <end position="61"/>
    </location>
</feature>
<dbReference type="SMART" id="SM00426">
    <property type="entry name" value="TEA"/>
    <property type="match status" value="1"/>
</dbReference>
<name>A0A8H5B6F7_9AGAR</name>
<evidence type="ECO:0000259" key="4">
    <source>
        <dbReference type="PROSITE" id="PS51088"/>
    </source>
</evidence>
<gene>
    <name evidence="5" type="ORF">D9611_003731</name>
</gene>
<feature type="compositionally biased region" description="Acidic residues" evidence="3">
    <location>
        <begin position="658"/>
        <end position="671"/>
    </location>
</feature>
<dbReference type="Pfam" id="PF01285">
    <property type="entry name" value="TEA"/>
    <property type="match status" value="1"/>
</dbReference>
<organism evidence="5 6">
    <name type="scientific">Ephemerocybe angulata</name>
    <dbReference type="NCBI Taxonomy" id="980116"/>
    <lineage>
        <taxon>Eukaryota</taxon>
        <taxon>Fungi</taxon>
        <taxon>Dikarya</taxon>
        <taxon>Basidiomycota</taxon>
        <taxon>Agaricomycotina</taxon>
        <taxon>Agaricomycetes</taxon>
        <taxon>Agaricomycetidae</taxon>
        <taxon>Agaricales</taxon>
        <taxon>Agaricineae</taxon>
        <taxon>Psathyrellaceae</taxon>
        <taxon>Ephemerocybe</taxon>
    </lineage>
</organism>
<dbReference type="GO" id="GO:0003700">
    <property type="term" value="F:DNA-binding transcription factor activity"/>
    <property type="evidence" value="ECO:0007669"/>
    <property type="project" value="InterPro"/>
</dbReference>
<keyword evidence="6" id="KW-1185">Reference proteome</keyword>
<dbReference type="Proteomes" id="UP000541558">
    <property type="component" value="Unassembled WGS sequence"/>
</dbReference>
<protein>
    <recommendedName>
        <fullName evidence="4">TEA domain-containing protein</fullName>
    </recommendedName>
</protein>
<feature type="region of interest" description="Disordered" evidence="3">
    <location>
        <begin position="601"/>
        <end position="632"/>
    </location>
</feature>
<feature type="domain" description="TEA" evidence="4">
    <location>
        <begin position="768"/>
        <end position="841"/>
    </location>
</feature>
<evidence type="ECO:0000256" key="1">
    <source>
        <dbReference type="ARBA" id="ARBA00008421"/>
    </source>
</evidence>
<evidence type="ECO:0000313" key="6">
    <source>
        <dbReference type="Proteomes" id="UP000541558"/>
    </source>
</evidence>
<feature type="region of interest" description="Disordered" evidence="3">
    <location>
        <begin position="42"/>
        <end position="78"/>
    </location>
</feature>
<dbReference type="OrthoDB" id="3222453at2759"/>
<dbReference type="Gene3D" id="6.10.20.40">
    <property type="entry name" value="TEA/ATTS domain"/>
    <property type="match status" value="1"/>
</dbReference>
<evidence type="ECO:0000313" key="5">
    <source>
        <dbReference type="EMBL" id="KAF5317394.1"/>
    </source>
</evidence>